<dbReference type="Pfam" id="PF02515">
    <property type="entry name" value="CoA_transf_3"/>
    <property type="match status" value="1"/>
</dbReference>
<dbReference type="PANTHER" id="PTHR48207">
    <property type="entry name" value="SUCCINATE--HYDROXYMETHYLGLUTARATE COA-TRANSFERASE"/>
    <property type="match status" value="1"/>
</dbReference>
<dbReference type="RefSeq" id="WP_139940869.1">
    <property type="nucleotide sequence ID" value="NZ_JBHSYP010000006.1"/>
</dbReference>
<evidence type="ECO:0000313" key="4">
    <source>
        <dbReference type="Proteomes" id="UP000319148"/>
    </source>
</evidence>
<dbReference type="GO" id="GO:0008410">
    <property type="term" value="F:CoA-transferase activity"/>
    <property type="evidence" value="ECO:0007669"/>
    <property type="project" value="TreeGrafter"/>
</dbReference>
<dbReference type="OrthoDB" id="5720311at2"/>
<dbReference type="SUPFAM" id="SSF89796">
    <property type="entry name" value="CoA-transferase family III (CaiB/BaiF)"/>
    <property type="match status" value="1"/>
</dbReference>
<gene>
    <name evidence="3" type="ORF">FIV46_10485</name>
</gene>
<dbReference type="InterPro" id="IPR044855">
    <property type="entry name" value="CoA-Trfase_III_dom3_sf"/>
</dbReference>
<evidence type="ECO:0000256" key="1">
    <source>
        <dbReference type="ARBA" id="ARBA00022679"/>
    </source>
</evidence>
<sequence>MTALNTYRVLELAENVSGEYCGKLLADFGADVIKIERPGSGSPTRNMGPFAGGEAGTEKSGLFAYLNTNKKSVALDLSREEGMLALGKLLDHVDVVIDDHRSGWLGDVGLDPVSFQDKRPGVVLCSITAFGQNPPEDRQNAEDLTVFHSSGWGYHTPGGGYDQRPPLKGPGRFLVSYEAGMEAAMYVASALYEREESKKGQFIDVSMHEVMASRADYVLAQFVAGEMDVSASRNAFDLFGPAGIFPCRDGFIYVFMATPQHWEGYKQLVGHPDWAKDLPSDWLMKGLTPERIANCRRDLCEWLKSKSKDEAAAEAQALGITLVPVNTPKDLLASPQYQHREYFTEVNHPVQGTALYPTVPYRMSETPAQITSPAPLLGQHSDEPMASVSGGEK</sequence>
<dbReference type="InterPro" id="IPR023606">
    <property type="entry name" value="CoA-Trfase_III_dom_1_sf"/>
</dbReference>
<keyword evidence="4" id="KW-1185">Reference proteome</keyword>
<keyword evidence="1 3" id="KW-0808">Transferase</keyword>
<dbReference type="AlphaFoldDB" id="A0A501PIL7"/>
<accession>A0A501PIL7</accession>
<protein>
    <submittedName>
        <fullName evidence="3">CoA transferase</fullName>
    </submittedName>
</protein>
<comment type="caution">
    <text evidence="3">The sequence shown here is derived from an EMBL/GenBank/DDBJ whole genome shotgun (WGS) entry which is preliminary data.</text>
</comment>
<reference evidence="4" key="1">
    <citation type="submission" date="2019-06" db="EMBL/GenBank/DDBJ databases">
        <title>The complete genome of Emcibacter congregatus ZYLT.</title>
        <authorList>
            <person name="Zhao Z."/>
        </authorList>
    </citation>
    <scope>NUCLEOTIDE SEQUENCE [LARGE SCALE GENOMIC DNA]</scope>
    <source>
        <strain evidence="4">MCCC 1A06723</strain>
    </source>
</reference>
<dbReference type="InterPro" id="IPR050483">
    <property type="entry name" value="CoA-transferase_III_domain"/>
</dbReference>
<evidence type="ECO:0000256" key="2">
    <source>
        <dbReference type="SAM" id="MobiDB-lite"/>
    </source>
</evidence>
<dbReference type="InterPro" id="IPR003673">
    <property type="entry name" value="CoA-Trfase_fam_III"/>
</dbReference>
<dbReference type="PANTHER" id="PTHR48207:SF3">
    <property type="entry name" value="SUCCINATE--HYDROXYMETHYLGLUTARATE COA-TRANSFERASE"/>
    <property type="match status" value="1"/>
</dbReference>
<name>A0A501PIL7_9PROT</name>
<dbReference type="EMBL" id="VFIY01000010">
    <property type="protein sequence ID" value="TPD59898.1"/>
    <property type="molecule type" value="Genomic_DNA"/>
</dbReference>
<dbReference type="Gene3D" id="3.40.50.10540">
    <property type="entry name" value="Crotonobetainyl-coa:carnitine coa-transferase, domain 1"/>
    <property type="match status" value="1"/>
</dbReference>
<proteinExistence type="predicted"/>
<dbReference type="Proteomes" id="UP000319148">
    <property type="component" value="Unassembled WGS sequence"/>
</dbReference>
<dbReference type="Gene3D" id="3.30.1540.10">
    <property type="entry name" value="formyl-coa transferase, domain 3"/>
    <property type="match status" value="1"/>
</dbReference>
<organism evidence="3 4">
    <name type="scientific">Emcibacter nanhaiensis</name>
    <dbReference type="NCBI Taxonomy" id="1505037"/>
    <lineage>
        <taxon>Bacteria</taxon>
        <taxon>Pseudomonadati</taxon>
        <taxon>Pseudomonadota</taxon>
        <taxon>Alphaproteobacteria</taxon>
        <taxon>Emcibacterales</taxon>
        <taxon>Emcibacteraceae</taxon>
        <taxon>Emcibacter</taxon>
    </lineage>
</organism>
<feature type="region of interest" description="Disordered" evidence="2">
    <location>
        <begin position="371"/>
        <end position="393"/>
    </location>
</feature>
<evidence type="ECO:0000313" key="3">
    <source>
        <dbReference type="EMBL" id="TPD59898.1"/>
    </source>
</evidence>